<comment type="pathway">
    <text evidence="3 17">Amino-acid biosynthesis; L-isoleucine biosynthesis; L-isoleucine from 2-oxobutanoate: step 4/4.</text>
</comment>
<dbReference type="Gene3D" id="3.20.10.10">
    <property type="entry name" value="D-amino Acid Aminotransferase, subunit A, domain 2"/>
    <property type="match status" value="1"/>
</dbReference>
<dbReference type="GO" id="GO:0009098">
    <property type="term" value="P:L-leucine biosynthetic process"/>
    <property type="evidence" value="ECO:0007669"/>
    <property type="project" value="UniProtKB-UniPathway"/>
</dbReference>
<evidence type="ECO:0000256" key="10">
    <source>
        <dbReference type="ARBA" id="ARBA00022898"/>
    </source>
</evidence>
<evidence type="ECO:0000256" key="16">
    <source>
        <dbReference type="RuleBase" id="RU004516"/>
    </source>
</evidence>
<comment type="pathway">
    <text evidence="4 17">Amino-acid biosynthesis; L-valine biosynthesis; L-valine from pyruvate: step 4/4.</text>
</comment>
<dbReference type="OrthoDB" id="9805628at2"/>
<dbReference type="GO" id="GO:0052655">
    <property type="term" value="F:L-valine-2-oxoglutarate transaminase activity"/>
    <property type="evidence" value="ECO:0007669"/>
    <property type="project" value="RHEA"/>
</dbReference>
<dbReference type="InterPro" id="IPR036038">
    <property type="entry name" value="Aminotransferase-like"/>
</dbReference>
<comment type="catalytic activity">
    <reaction evidence="14 17">
        <text>L-leucine + 2-oxoglutarate = 4-methyl-2-oxopentanoate + L-glutamate</text>
        <dbReference type="Rhea" id="RHEA:18321"/>
        <dbReference type="ChEBI" id="CHEBI:16810"/>
        <dbReference type="ChEBI" id="CHEBI:17865"/>
        <dbReference type="ChEBI" id="CHEBI:29985"/>
        <dbReference type="ChEBI" id="CHEBI:57427"/>
        <dbReference type="EC" id="2.6.1.42"/>
    </reaction>
</comment>
<dbReference type="InterPro" id="IPR018300">
    <property type="entry name" value="Aminotrans_IV_CS"/>
</dbReference>
<dbReference type="UniPathway" id="UPA00047">
    <property type="reaction ID" value="UER00058"/>
</dbReference>
<dbReference type="SUPFAM" id="SSF56752">
    <property type="entry name" value="D-aminoacid aminotransferase-like PLP-dependent enzymes"/>
    <property type="match status" value="1"/>
</dbReference>
<dbReference type="PROSITE" id="PS00770">
    <property type="entry name" value="AA_TRANSFER_CLASS_4"/>
    <property type="match status" value="1"/>
</dbReference>
<keyword evidence="8 17" id="KW-0028">Amino-acid biosynthesis</keyword>
<dbReference type="EMBL" id="SMFV01000002">
    <property type="protein sequence ID" value="TCK05245.1"/>
    <property type="molecule type" value="Genomic_DNA"/>
</dbReference>
<dbReference type="InterPro" id="IPR005785">
    <property type="entry name" value="B_amino_transI"/>
</dbReference>
<evidence type="ECO:0000256" key="2">
    <source>
        <dbReference type="ARBA" id="ARBA00003109"/>
    </source>
</evidence>
<dbReference type="NCBIfam" id="NF005146">
    <property type="entry name" value="PRK06606.1"/>
    <property type="match status" value="1"/>
</dbReference>
<gene>
    <name evidence="17" type="primary">ilvE</name>
    <name evidence="18" type="ORF">CLV27_0671</name>
</gene>
<dbReference type="InterPro" id="IPR033939">
    <property type="entry name" value="BCAT_family"/>
</dbReference>
<evidence type="ECO:0000256" key="3">
    <source>
        <dbReference type="ARBA" id="ARBA00004824"/>
    </source>
</evidence>
<proteinExistence type="inferred from homology"/>
<evidence type="ECO:0000256" key="11">
    <source>
        <dbReference type="ARBA" id="ARBA00023304"/>
    </source>
</evidence>
<evidence type="ECO:0000256" key="14">
    <source>
        <dbReference type="ARBA" id="ARBA00049229"/>
    </source>
</evidence>
<evidence type="ECO:0000256" key="5">
    <source>
        <dbReference type="ARBA" id="ARBA00005072"/>
    </source>
</evidence>
<comment type="catalytic activity">
    <reaction evidence="12 17">
        <text>L-valine + 2-oxoglutarate = 3-methyl-2-oxobutanoate + L-glutamate</text>
        <dbReference type="Rhea" id="RHEA:24813"/>
        <dbReference type="ChEBI" id="CHEBI:11851"/>
        <dbReference type="ChEBI" id="CHEBI:16810"/>
        <dbReference type="ChEBI" id="CHEBI:29985"/>
        <dbReference type="ChEBI" id="CHEBI:57762"/>
        <dbReference type="EC" id="2.6.1.42"/>
    </reaction>
</comment>
<comment type="function">
    <text evidence="2 17">Acts on leucine, isoleucine and valine.</text>
</comment>
<dbReference type="FunFam" id="3.20.10.10:FF:000013">
    <property type="entry name" value="Branched-chain-amino-acid aminotransferase"/>
    <property type="match status" value="1"/>
</dbReference>
<sequence>MSRRYAYFEGKFVPIEEANINIQTNSFHYGTAVFEGIRAYWNEEKKQLFGLFIKEHYERMLKNCRILNLQVDKSAEELTEITVELLRLCQHREDTYIRPIAYFADLKISPKLIGYRTEVAIYTLPLGDYLDLSKGLKAKTSSWHRINDTMIPARCKVAGAYVNSAFAKTEALIHGYDEAIMLNPDGTVAEGSGENLFIVRNGKLITPPSSSNILEGITRNAVIEIAKNELGIEVEERPILRSELYVADEVFFTGTAAQVAPVVQIDHVIIGNGEIGKITKRLQEVYFSIVKGENEKYAHWLTPIY</sequence>
<keyword evidence="9 17" id="KW-0808">Transferase</keyword>
<evidence type="ECO:0000256" key="9">
    <source>
        <dbReference type="ARBA" id="ARBA00022679"/>
    </source>
</evidence>
<dbReference type="InterPro" id="IPR001544">
    <property type="entry name" value="Aminotrans_IV"/>
</dbReference>
<dbReference type="InterPro" id="IPR050571">
    <property type="entry name" value="Class-IV_PLP-Dep_Aminotrnsfr"/>
</dbReference>
<comment type="pathway">
    <text evidence="5 17">Amino-acid biosynthesis; L-leucine biosynthesis; L-leucine from 3-methyl-2-oxobutanoate: step 4/4.</text>
</comment>
<dbReference type="PANTHER" id="PTHR42743:SF4">
    <property type="entry name" value="BRANCHED-CHAIN-AMINO-ACID AMINOTRANSFERASE-RELATED"/>
    <property type="match status" value="1"/>
</dbReference>
<reference evidence="18 19" key="1">
    <citation type="submission" date="2019-03" db="EMBL/GenBank/DDBJ databases">
        <title>Genomic Encyclopedia of Archaeal and Bacterial Type Strains, Phase II (KMG-II): from individual species to whole genera.</title>
        <authorList>
            <person name="Goeker M."/>
        </authorList>
    </citation>
    <scope>NUCLEOTIDE SEQUENCE [LARGE SCALE GENOMIC DNA]</scope>
    <source>
        <strain evidence="18 19">DSM 24425</strain>
    </source>
</reference>
<dbReference type="GO" id="GO:0009099">
    <property type="term" value="P:L-valine biosynthetic process"/>
    <property type="evidence" value="ECO:0007669"/>
    <property type="project" value="UniProtKB-UniPathway"/>
</dbReference>
<evidence type="ECO:0000256" key="6">
    <source>
        <dbReference type="ARBA" id="ARBA00009320"/>
    </source>
</evidence>
<comment type="cofactor">
    <cofactor evidence="1 16">
        <name>pyridoxal 5'-phosphate</name>
        <dbReference type="ChEBI" id="CHEBI:597326"/>
    </cofactor>
</comment>
<keyword evidence="7 17" id="KW-0032">Aminotransferase</keyword>
<evidence type="ECO:0000256" key="17">
    <source>
        <dbReference type="RuleBase" id="RU364094"/>
    </source>
</evidence>
<accession>A0A4R1GF33</accession>
<dbReference type="InterPro" id="IPR043132">
    <property type="entry name" value="BCAT-like_C"/>
</dbReference>
<evidence type="ECO:0000256" key="8">
    <source>
        <dbReference type="ARBA" id="ARBA00022605"/>
    </source>
</evidence>
<evidence type="ECO:0000256" key="13">
    <source>
        <dbReference type="ARBA" id="ARBA00048798"/>
    </source>
</evidence>
<evidence type="ECO:0000256" key="7">
    <source>
        <dbReference type="ARBA" id="ARBA00022576"/>
    </source>
</evidence>
<dbReference type="EC" id="2.6.1.42" evidence="17"/>
<dbReference type="AlphaFoldDB" id="A0A4R1GF33"/>
<dbReference type="PANTHER" id="PTHR42743">
    <property type="entry name" value="AMINO-ACID AMINOTRANSFERASE"/>
    <property type="match status" value="1"/>
</dbReference>
<comment type="catalytic activity">
    <reaction evidence="13 17">
        <text>L-isoleucine + 2-oxoglutarate = (S)-3-methyl-2-oxopentanoate + L-glutamate</text>
        <dbReference type="Rhea" id="RHEA:24801"/>
        <dbReference type="ChEBI" id="CHEBI:16810"/>
        <dbReference type="ChEBI" id="CHEBI:29985"/>
        <dbReference type="ChEBI" id="CHEBI:35146"/>
        <dbReference type="ChEBI" id="CHEBI:58045"/>
        <dbReference type="EC" id="2.6.1.42"/>
    </reaction>
</comment>
<dbReference type="GO" id="GO:0009097">
    <property type="term" value="P:isoleucine biosynthetic process"/>
    <property type="evidence" value="ECO:0007669"/>
    <property type="project" value="UniProtKB-UniPathway"/>
</dbReference>
<dbReference type="GO" id="GO:0052654">
    <property type="term" value="F:L-leucine-2-oxoglutarate transaminase activity"/>
    <property type="evidence" value="ECO:0007669"/>
    <property type="project" value="RHEA"/>
</dbReference>
<dbReference type="RefSeq" id="WP_132525795.1">
    <property type="nucleotide sequence ID" value="NZ_SMFV01000002.1"/>
</dbReference>
<evidence type="ECO:0000313" key="18">
    <source>
        <dbReference type="EMBL" id="TCK05245.1"/>
    </source>
</evidence>
<evidence type="ECO:0000256" key="12">
    <source>
        <dbReference type="ARBA" id="ARBA00048212"/>
    </source>
</evidence>
<dbReference type="Gene3D" id="3.30.470.10">
    <property type="match status" value="1"/>
</dbReference>
<dbReference type="Pfam" id="PF01063">
    <property type="entry name" value="Aminotran_4"/>
    <property type="match status" value="1"/>
</dbReference>
<comment type="caution">
    <text evidence="18">The sequence shown here is derived from an EMBL/GenBank/DDBJ whole genome shotgun (WGS) entry which is preliminary data.</text>
</comment>
<comment type="similarity">
    <text evidence="6 15">Belongs to the class-IV pyridoxal-phosphate-dependent aminotransferase family.</text>
</comment>
<evidence type="ECO:0000256" key="15">
    <source>
        <dbReference type="RuleBase" id="RU004106"/>
    </source>
</evidence>
<dbReference type="GO" id="GO:0052656">
    <property type="term" value="F:L-isoleucine-2-oxoglutarate transaminase activity"/>
    <property type="evidence" value="ECO:0007669"/>
    <property type="project" value="RHEA"/>
</dbReference>
<dbReference type="Proteomes" id="UP000295777">
    <property type="component" value="Unassembled WGS sequence"/>
</dbReference>
<dbReference type="InterPro" id="IPR043131">
    <property type="entry name" value="BCAT-like_N"/>
</dbReference>
<keyword evidence="10 16" id="KW-0663">Pyridoxal phosphate</keyword>
<protein>
    <recommendedName>
        <fullName evidence="17">Branched-chain-amino-acid aminotransferase</fullName>
        <shortName evidence="17">BCAT</shortName>
        <ecNumber evidence="17">2.6.1.42</ecNumber>
    </recommendedName>
</protein>
<keyword evidence="11 17" id="KW-0100">Branched-chain amino acid biosynthesis</keyword>
<evidence type="ECO:0000256" key="1">
    <source>
        <dbReference type="ARBA" id="ARBA00001933"/>
    </source>
</evidence>
<keyword evidence="19" id="KW-1185">Reference proteome</keyword>
<organism evidence="18 19">
    <name type="scientific">Phorcysia thermohydrogeniphila</name>
    <dbReference type="NCBI Taxonomy" id="936138"/>
    <lineage>
        <taxon>Bacteria</taxon>
        <taxon>Pseudomonadati</taxon>
        <taxon>Aquificota</taxon>
        <taxon>Aquificia</taxon>
        <taxon>Desulfurobacteriales</taxon>
        <taxon>Desulfurobacteriaceae</taxon>
        <taxon>Phorcysia</taxon>
    </lineage>
</organism>
<name>A0A4R1GF33_9BACT</name>
<dbReference type="NCBIfam" id="TIGR01122">
    <property type="entry name" value="ilvE_I"/>
    <property type="match status" value="1"/>
</dbReference>
<evidence type="ECO:0000256" key="4">
    <source>
        <dbReference type="ARBA" id="ARBA00004931"/>
    </source>
</evidence>
<dbReference type="UniPathway" id="UPA00049">
    <property type="reaction ID" value="UER00062"/>
</dbReference>
<dbReference type="UniPathway" id="UPA00048">
    <property type="reaction ID" value="UER00073"/>
</dbReference>
<dbReference type="CDD" id="cd01557">
    <property type="entry name" value="BCAT_beta_family"/>
    <property type="match status" value="1"/>
</dbReference>
<evidence type="ECO:0000313" key="19">
    <source>
        <dbReference type="Proteomes" id="UP000295777"/>
    </source>
</evidence>